<evidence type="ECO:0000313" key="3">
    <source>
        <dbReference type="Proteomes" id="UP000306628"/>
    </source>
</evidence>
<dbReference type="GO" id="GO:0016853">
    <property type="term" value="F:isomerase activity"/>
    <property type="evidence" value="ECO:0007669"/>
    <property type="project" value="UniProtKB-KW"/>
</dbReference>
<dbReference type="Pfam" id="PF01261">
    <property type="entry name" value="AP_endonuc_2"/>
    <property type="match status" value="1"/>
</dbReference>
<dbReference type="AlphaFoldDB" id="A0A5S4G423"/>
<dbReference type="InterPro" id="IPR036237">
    <property type="entry name" value="Xyl_isomerase-like_sf"/>
</dbReference>
<dbReference type="RefSeq" id="WP_138694696.1">
    <property type="nucleotide sequence ID" value="NZ_JBHSAZ010000107.1"/>
</dbReference>
<dbReference type="SUPFAM" id="SSF51658">
    <property type="entry name" value="Xylose isomerase-like"/>
    <property type="match status" value="1"/>
</dbReference>
<name>A0A5S4G423_9ACTN</name>
<dbReference type="OrthoDB" id="9815124at2"/>
<sequence length="283" mass="30348">MRLGVCSACLPELTPQQAIEATAAAGYAGIEWRVSAETGSPGPADFLSNNRCTLRPDRTAVRRARELCDGAGLAVAGLNGYLAAGDLPGVEHLMSLAAEAGAPRVRLWAPRLAGGGFHRALGQAIEFFDQVAELAGRFGVQALLEMHQRTICPSTALAVRVVGHLPPHLVGVIYDPGNGVLEGSEDPRMALEILGEHLAHVHIKNVAFERPQDGGPWRPRWMPMHDGVLDVPAILRLLEQTGYRGWVSVEDFSTGRPPRESLAANAAYLRGHATFEPVAGVRR</sequence>
<dbReference type="PANTHER" id="PTHR12110:SF41">
    <property type="entry name" value="INOSOSE DEHYDRATASE"/>
    <property type="match status" value="1"/>
</dbReference>
<accession>A0A5S4G423</accession>
<dbReference type="EMBL" id="VCKX01000160">
    <property type="protein sequence ID" value="TMR27738.1"/>
    <property type="molecule type" value="Genomic_DNA"/>
</dbReference>
<keyword evidence="3" id="KW-1185">Reference proteome</keyword>
<dbReference type="Gene3D" id="3.20.20.150">
    <property type="entry name" value="Divalent-metal-dependent TIM barrel enzymes"/>
    <property type="match status" value="1"/>
</dbReference>
<dbReference type="InterPro" id="IPR050312">
    <property type="entry name" value="IolE/XylAMocC-like"/>
</dbReference>
<protein>
    <submittedName>
        <fullName evidence="2">Sugar phosphate isomerase/epimerase</fullName>
    </submittedName>
</protein>
<comment type="caution">
    <text evidence="2">The sequence shown here is derived from an EMBL/GenBank/DDBJ whole genome shotgun (WGS) entry which is preliminary data.</text>
</comment>
<keyword evidence="2" id="KW-0413">Isomerase</keyword>
<proteinExistence type="predicted"/>
<gene>
    <name evidence="2" type="ORF">ETD85_38150</name>
</gene>
<dbReference type="Proteomes" id="UP000306628">
    <property type="component" value="Unassembled WGS sequence"/>
</dbReference>
<dbReference type="InterPro" id="IPR013022">
    <property type="entry name" value="Xyl_isomerase-like_TIM-brl"/>
</dbReference>
<dbReference type="PANTHER" id="PTHR12110">
    <property type="entry name" value="HYDROXYPYRUVATE ISOMERASE"/>
    <property type="match status" value="1"/>
</dbReference>
<feature type="domain" description="Xylose isomerase-like TIM barrel" evidence="1">
    <location>
        <begin position="20"/>
        <end position="270"/>
    </location>
</feature>
<evidence type="ECO:0000259" key="1">
    <source>
        <dbReference type="Pfam" id="PF01261"/>
    </source>
</evidence>
<organism evidence="2 3">
    <name type="scientific">Nonomuraea zeae</name>
    <dbReference type="NCBI Taxonomy" id="1642303"/>
    <lineage>
        <taxon>Bacteria</taxon>
        <taxon>Bacillati</taxon>
        <taxon>Actinomycetota</taxon>
        <taxon>Actinomycetes</taxon>
        <taxon>Streptosporangiales</taxon>
        <taxon>Streptosporangiaceae</taxon>
        <taxon>Nonomuraea</taxon>
    </lineage>
</organism>
<reference evidence="2 3" key="1">
    <citation type="submission" date="2019-05" db="EMBL/GenBank/DDBJ databases">
        <title>Draft genome sequence of Nonomuraea zeae DSM 100528.</title>
        <authorList>
            <person name="Saricaoglu S."/>
            <person name="Isik K."/>
        </authorList>
    </citation>
    <scope>NUCLEOTIDE SEQUENCE [LARGE SCALE GENOMIC DNA]</scope>
    <source>
        <strain evidence="2 3">DSM 100528</strain>
    </source>
</reference>
<evidence type="ECO:0000313" key="2">
    <source>
        <dbReference type="EMBL" id="TMR27738.1"/>
    </source>
</evidence>